<dbReference type="Gene3D" id="1.10.10.10">
    <property type="entry name" value="Winged helix-like DNA-binding domain superfamily/Winged helix DNA-binding domain"/>
    <property type="match status" value="1"/>
</dbReference>
<evidence type="ECO:0000313" key="5">
    <source>
        <dbReference type="EMBL" id="TRL22035.1"/>
    </source>
</evidence>
<dbReference type="SUPFAM" id="SSF46894">
    <property type="entry name" value="C-terminal effector domain of the bipartite response regulators"/>
    <property type="match status" value="1"/>
</dbReference>
<dbReference type="PANTHER" id="PTHR44688:SF16">
    <property type="entry name" value="DNA-BINDING TRANSCRIPTIONAL ACTIVATOR DEVR_DOSR"/>
    <property type="match status" value="1"/>
</dbReference>
<dbReference type="GO" id="GO:0003677">
    <property type="term" value="F:DNA binding"/>
    <property type="evidence" value="ECO:0007669"/>
    <property type="project" value="UniProtKB-KW"/>
</dbReference>
<comment type="caution">
    <text evidence="5">The sequence shown here is derived from an EMBL/GenBank/DDBJ whole genome shotgun (WGS) entry which is preliminary data.</text>
</comment>
<evidence type="ECO:0000256" key="1">
    <source>
        <dbReference type="ARBA" id="ARBA00023015"/>
    </source>
</evidence>
<dbReference type="GO" id="GO:0006355">
    <property type="term" value="P:regulation of DNA-templated transcription"/>
    <property type="evidence" value="ECO:0007669"/>
    <property type="project" value="InterPro"/>
</dbReference>
<keyword evidence="3" id="KW-0804">Transcription</keyword>
<keyword evidence="1" id="KW-0805">Transcription regulation</keyword>
<dbReference type="InterPro" id="IPR000792">
    <property type="entry name" value="Tscrpt_reg_LuxR_C"/>
</dbReference>
<reference evidence="5 6" key="1">
    <citation type="submission" date="2019-07" db="EMBL/GenBank/DDBJ databases">
        <title>Ln-dependent methylotrophs.</title>
        <authorList>
            <person name="Tani A."/>
        </authorList>
    </citation>
    <scope>NUCLEOTIDE SEQUENCE [LARGE SCALE GENOMIC DNA]</scope>
    <source>
        <strain evidence="5 6">SM89A</strain>
    </source>
</reference>
<dbReference type="CDD" id="cd06170">
    <property type="entry name" value="LuxR_C_like"/>
    <property type="match status" value="1"/>
</dbReference>
<sequence length="381" mass="40783">MTDISRPSLMTGGRRPMSRVDQSKFEALADRIYEAAVVPELWPELLETIGALSGAFGGVLFASNPQFSGWTASPRIAPMFVEFVEKGWAARNPRPARGLAFGAGGFVGDHELFSPEEMDADPTYGYLRGQGMGWCAGKIAAPPSGDMLVFSWERRFVDGPFDRATLDALNAIGGHLARAALIAARLGLERARMAAETMRALGLPAAVLSRSHRLLLPNDLFTRFAPSLVQDRRERVVIADPRADALFERALARLRVIGAPACVQSLPIPAREGSRPLILHLAPIRGAAQDVFAAGELLLVVTEVTLGAAPSASLLQGLFDLTPAEARVARAIAAGRPASEIAREHGVSGETIRTQLRSVFAKTGVSRQVDLVRLLAGVTLP</sequence>
<keyword evidence="2" id="KW-0238">DNA-binding</keyword>
<evidence type="ECO:0000259" key="4">
    <source>
        <dbReference type="PROSITE" id="PS50043"/>
    </source>
</evidence>
<feature type="domain" description="HTH luxR-type" evidence="4">
    <location>
        <begin position="314"/>
        <end position="379"/>
    </location>
</feature>
<evidence type="ECO:0000256" key="2">
    <source>
        <dbReference type="ARBA" id="ARBA00023125"/>
    </source>
</evidence>
<dbReference type="Proteomes" id="UP000316781">
    <property type="component" value="Unassembled WGS sequence"/>
</dbReference>
<gene>
    <name evidence="5" type="ORF">FM996_21485</name>
</gene>
<evidence type="ECO:0000313" key="6">
    <source>
        <dbReference type="Proteomes" id="UP000316781"/>
    </source>
</evidence>
<dbReference type="InterPro" id="IPR036388">
    <property type="entry name" value="WH-like_DNA-bd_sf"/>
</dbReference>
<evidence type="ECO:0000256" key="3">
    <source>
        <dbReference type="ARBA" id="ARBA00023163"/>
    </source>
</evidence>
<dbReference type="PANTHER" id="PTHR44688">
    <property type="entry name" value="DNA-BINDING TRANSCRIPTIONAL ACTIVATOR DEVR_DOSR"/>
    <property type="match status" value="1"/>
</dbReference>
<organism evidence="5 6">
    <name type="scientific">Methylosinus sporium</name>
    <dbReference type="NCBI Taxonomy" id="428"/>
    <lineage>
        <taxon>Bacteria</taxon>
        <taxon>Pseudomonadati</taxon>
        <taxon>Pseudomonadota</taxon>
        <taxon>Alphaproteobacteria</taxon>
        <taxon>Hyphomicrobiales</taxon>
        <taxon>Methylocystaceae</taxon>
        <taxon>Methylosinus</taxon>
    </lineage>
</organism>
<accession>A0A549SCJ9</accession>
<dbReference type="SMART" id="SM00421">
    <property type="entry name" value="HTH_LUXR"/>
    <property type="match status" value="1"/>
</dbReference>
<dbReference type="PROSITE" id="PS50043">
    <property type="entry name" value="HTH_LUXR_2"/>
    <property type="match status" value="1"/>
</dbReference>
<dbReference type="InterPro" id="IPR016032">
    <property type="entry name" value="Sig_transdc_resp-reg_C-effctor"/>
</dbReference>
<dbReference type="AlphaFoldDB" id="A0A549SCJ9"/>
<name>A0A549SCJ9_METSR</name>
<dbReference type="Pfam" id="PF00196">
    <property type="entry name" value="GerE"/>
    <property type="match status" value="1"/>
</dbReference>
<protein>
    <submittedName>
        <fullName evidence="5">Helix-turn-helix transcriptional regulator</fullName>
    </submittedName>
</protein>
<dbReference type="EMBL" id="VJMF01000136">
    <property type="protein sequence ID" value="TRL22035.1"/>
    <property type="molecule type" value="Genomic_DNA"/>
</dbReference>
<proteinExistence type="predicted"/>